<evidence type="ECO:0000256" key="5">
    <source>
        <dbReference type="ARBA" id="ARBA00023157"/>
    </source>
</evidence>
<dbReference type="Gene3D" id="1.10.575.10">
    <property type="entry name" value="P1 Nuclease"/>
    <property type="match status" value="1"/>
</dbReference>
<dbReference type="GO" id="GO:0006308">
    <property type="term" value="P:DNA catabolic process"/>
    <property type="evidence" value="ECO:0007669"/>
    <property type="project" value="InterPro"/>
</dbReference>
<organism evidence="7">
    <name type="scientific">hydrothermal vent metagenome</name>
    <dbReference type="NCBI Taxonomy" id="652676"/>
    <lineage>
        <taxon>unclassified sequences</taxon>
        <taxon>metagenomes</taxon>
        <taxon>ecological metagenomes</taxon>
    </lineage>
</organism>
<accession>A0A3B0UJ25</accession>
<protein>
    <submittedName>
        <fullName evidence="7">Endonuclease</fullName>
    </submittedName>
</protein>
<keyword evidence="3 7" id="KW-0255">Endonuclease</keyword>
<dbReference type="GO" id="GO:0016788">
    <property type="term" value="F:hydrolase activity, acting on ester bonds"/>
    <property type="evidence" value="ECO:0007669"/>
    <property type="project" value="InterPro"/>
</dbReference>
<keyword evidence="4" id="KW-0378">Hydrolase</keyword>
<keyword evidence="5" id="KW-1015">Disulfide bond</keyword>
<dbReference type="PANTHER" id="PTHR33146:SF26">
    <property type="entry name" value="ENDONUCLEASE 4"/>
    <property type="match status" value="1"/>
</dbReference>
<evidence type="ECO:0000256" key="3">
    <source>
        <dbReference type="ARBA" id="ARBA00022759"/>
    </source>
</evidence>
<keyword evidence="6" id="KW-0325">Glycoprotein</keyword>
<evidence type="ECO:0000256" key="2">
    <source>
        <dbReference type="ARBA" id="ARBA00022723"/>
    </source>
</evidence>
<dbReference type="AlphaFoldDB" id="A0A3B0UJ25"/>
<dbReference type="InterPro" id="IPR003154">
    <property type="entry name" value="S1/P1nuclease"/>
</dbReference>
<evidence type="ECO:0000313" key="7">
    <source>
        <dbReference type="EMBL" id="VAW25377.1"/>
    </source>
</evidence>
<proteinExistence type="predicted"/>
<evidence type="ECO:0000256" key="4">
    <source>
        <dbReference type="ARBA" id="ARBA00022801"/>
    </source>
</evidence>
<keyword evidence="2" id="KW-0479">Metal-binding</keyword>
<dbReference type="PANTHER" id="PTHR33146">
    <property type="entry name" value="ENDONUCLEASE 4"/>
    <property type="match status" value="1"/>
</dbReference>
<dbReference type="GO" id="GO:0003676">
    <property type="term" value="F:nucleic acid binding"/>
    <property type="evidence" value="ECO:0007669"/>
    <property type="project" value="InterPro"/>
</dbReference>
<dbReference type="CDD" id="cd11010">
    <property type="entry name" value="S1-P1_nuclease"/>
    <property type="match status" value="1"/>
</dbReference>
<keyword evidence="1" id="KW-0540">Nuclease</keyword>
<sequence>MKIVKKISFIIIVLFITTQVSATTPYWGKTGHRTIGEIANQYLKNKTKHKIAELLNGQSLALVSTFADDIKSDKRYNEFYTWHYVNMPFDVDYEHSEKNPKGDLVTGIAKCKAVIKDKNSTKEEKVFYLKMLVHLIGDLHQPMHTGRKEDKGGNMIQVQWFGEGTNLHAVWDTKMINQFGMAYTELADNADRISKEQVKYLQEGGIVDWANETHKLGIQTYASVKVGENLRYGYMYNHFALVRSQLQKGGIRLAKVLNELFS</sequence>
<dbReference type="GO" id="GO:0004519">
    <property type="term" value="F:endonuclease activity"/>
    <property type="evidence" value="ECO:0007669"/>
    <property type="project" value="UniProtKB-KW"/>
</dbReference>
<dbReference type="InterPro" id="IPR008947">
    <property type="entry name" value="PLipase_C/P1_nuclease_dom_sf"/>
</dbReference>
<reference evidence="7" key="1">
    <citation type="submission" date="2018-06" db="EMBL/GenBank/DDBJ databases">
        <authorList>
            <person name="Zhirakovskaya E."/>
        </authorList>
    </citation>
    <scope>NUCLEOTIDE SEQUENCE</scope>
</reference>
<evidence type="ECO:0000256" key="1">
    <source>
        <dbReference type="ARBA" id="ARBA00022722"/>
    </source>
</evidence>
<dbReference type="SUPFAM" id="SSF48537">
    <property type="entry name" value="Phospholipase C/P1 nuclease"/>
    <property type="match status" value="1"/>
</dbReference>
<dbReference type="GO" id="GO:0046872">
    <property type="term" value="F:metal ion binding"/>
    <property type="evidence" value="ECO:0007669"/>
    <property type="project" value="UniProtKB-KW"/>
</dbReference>
<name>A0A3B0UJ25_9ZZZZ</name>
<dbReference type="Pfam" id="PF02265">
    <property type="entry name" value="S1-P1_nuclease"/>
    <property type="match status" value="1"/>
</dbReference>
<gene>
    <name evidence="7" type="ORF">MNBD_BACTEROID04-1653</name>
</gene>
<dbReference type="EMBL" id="UOER01000380">
    <property type="protein sequence ID" value="VAW25377.1"/>
    <property type="molecule type" value="Genomic_DNA"/>
</dbReference>
<evidence type="ECO:0000256" key="6">
    <source>
        <dbReference type="ARBA" id="ARBA00023180"/>
    </source>
</evidence>